<dbReference type="Gene3D" id="3.90.950.10">
    <property type="match status" value="1"/>
</dbReference>
<dbReference type="InterPro" id="IPR020922">
    <property type="entry name" value="dITP/XTP_pyrophosphatase"/>
</dbReference>
<comment type="cofactor">
    <cofactor evidence="10">
        <name>Mg(2+)</name>
        <dbReference type="ChEBI" id="CHEBI:18420"/>
    </cofactor>
    <text evidence="10">Binds 1 Mg(2+) ion per subunit.</text>
</comment>
<gene>
    <name evidence="12" type="primary">rdgB</name>
    <name evidence="12" type="ORF">SCANT_v1c03640</name>
</gene>
<dbReference type="PATRIC" id="fig|362837.3.peg.366"/>
<dbReference type="GO" id="GO:0009146">
    <property type="term" value="P:purine nucleoside triphosphate catabolic process"/>
    <property type="evidence" value="ECO:0007669"/>
    <property type="project" value="UniProtKB-UniRule"/>
</dbReference>
<evidence type="ECO:0000256" key="8">
    <source>
        <dbReference type="ARBA" id="ARBA00051875"/>
    </source>
</evidence>
<evidence type="ECO:0000313" key="12">
    <source>
        <dbReference type="EMBL" id="ALD66274.1"/>
    </source>
</evidence>
<evidence type="ECO:0000256" key="2">
    <source>
        <dbReference type="ARBA" id="ARBA00011738"/>
    </source>
</evidence>
<dbReference type="GO" id="GO:0035870">
    <property type="term" value="F:dITP diphosphatase activity"/>
    <property type="evidence" value="ECO:0007669"/>
    <property type="project" value="UniProtKB-UniRule"/>
</dbReference>
<dbReference type="GO" id="GO:0036220">
    <property type="term" value="F:ITP diphosphatase activity"/>
    <property type="evidence" value="ECO:0007669"/>
    <property type="project" value="UniProtKB-UniRule"/>
</dbReference>
<dbReference type="Pfam" id="PF01725">
    <property type="entry name" value="Ham1p_like"/>
    <property type="match status" value="1"/>
</dbReference>
<dbReference type="EC" id="3.6.1.66" evidence="10"/>
<dbReference type="NCBIfam" id="TIGR00042">
    <property type="entry name" value="RdgB/HAM1 family non-canonical purine NTP pyrophosphatase"/>
    <property type="match status" value="1"/>
</dbReference>
<protein>
    <recommendedName>
        <fullName evidence="10">dITP/XTP pyrophosphatase</fullName>
        <ecNumber evidence="10">3.6.1.66</ecNumber>
    </recommendedName>
    <alternativeName>
        <fullName evidence="10">Non-canonical purine NTP pyrophosphatase</fullName>
    </alternativeName>
    <alternativeName>
        <fullName evidence="10">Non-standard purine NTP pyrophosphatase</fullName>
    </alternativeName>
    <alternativeName>
        <fullName evidence="10">Nucleoside-triphosphate diphosphatase</fullName>
    </alternativeName>
    <alternativeName>
        <fullName evidence="10">Nucleoside-triphosphate pyrophosphatase</fullName>
        <shortName evidence="10">NTPase</shortName>
    </alternativeName>
</protein>
<dbReference type="GO" id="GO:0046872">
    <property type="term" value="F:metal ion binding"/>
    <property type="evidence" value="ECO:0007669"/>
    <property type="project" value="UniProtKB-KW"/>
</dbReference>
<feature type="binding site" evidence="10">
    <location>
        <position position="69"/>
    </location>
    <ligand>
        <name>substrate</name>
    </ligand>
</feature>
<keyword evidence="6 10" id="KW-0460">Magnesium</keyword>
<dbReference type="AlphaFoldDB" id="A0A0M3SJ81"/>
<dbReference type="EMBL" id="CP012622">
    <property type="protein sequence ID" value="ALD66274.1"/>
    <property type="molecule type" value="Genomic_DNA"/>
</dbReference>
<keyword evidence="4 10" id="KW-0547">Nucleotide-binding</keyword>
<evidence type="ECO:0000256" key="4">
    <source>
        <dbReference type="ARBA" id="ARBA00022741"/>
    </source>
</evidence>
<comment type="catalytic activity">
    <reaction evidence="8 10">
        <text>dITP + H2O = dIMP + diphosphate + H(+)</text>
        <dbReference type="Rhea" id="RHEA:28342"/>
        <dbReference type="ChEBI" id="CHEBI:15377"/>
        <dbReference type="ChEBI" id="CHEBI:15378"/>
        <dbReference type="ChEBI" id="CHEBI:33019"/>
        <dbReference type="ChEBI" id="CHEBI:61194"/>
        <dbReference type="ChEBI" id="CHEBI:61382"/>
        <dbReference type="EC" id="3.6.1.66"/>
    </reaction>
</comment>
<feature type="active site" description="Proton acceptor" evidence="10">
    <location>
        <position position="68"/>
    </location>
</feature>
<dbReference type="HAMAP" id="MF_01405">
    <property type="entry name" value="Non_canon_purine_NTPase"/>
    <property type="match status" value="1"/>
</dbReference>
<name>A0A0M3SJ81_9MOLU</name>
<feature type="binding site" evidence="10">
    <location>
        <begin position="183"/>
        <end position="184"/>
    </location>
    <ligand>
        <name>substrate</name>
    </ligand>
</feature>
<comment type="function">
    <text evidence="10">Pyrophosphatase that catalyzes the hydrolysis of nucleoside triphosphates to their monophosphate derivatives, with a high preference for the non-canonical purine nucleotides XTP (xanthosine triphosphate), dITP (deoxyinosine triphosphate) and ITP. Seems to function as a house-cleaning enzyme that removes non-canonical purine nucleotides from the nucleotide pool, thus preventing their incorporation into DNA/RNA and avoiding chromosomal lesions.</text>
</comment>
<dbReference type="FunFam" id="3.90.950.10:FF:000001">
    <property type="entry name" value="dITP/XTP pyrophosphatase"/>
    <property type="match status" value="1"/>
</dbReference>
<sequence>MSVLWFASQNLNKIKEMKEMIPEMEIKSLNDLKEVIDIPENEPTFEENALFKARTLANLIEGIVVADDSGLSIKNLDNFPGIYSARWAKPEKDWVKINELLLEKLRREKLIEGEERKAFFTSAIALIDKDKGIEEVFTGIVNGVIVDAQIGENGFAYDRIFKPNNFNKTFAQMTKEEKNAISHRKLSISKLREYLQKNNYF</sequence>
<keyword evidence="7 10" id="KW-0546">Nucleotide metabolism</keyword>
<dbReference type="PANTHER" id="PTHR11067">
    <property type="entry name" value="INOSINE TRIPHOSPHATE PYROPHOSPHATASE/HAM1 PROTEIN"/>
    <property type="match status" value="1"/>
</dbReference>
<evidence type="ECO:0000256" key="9">
    <source>
        <dbReference type="ARBA" id="ARBA00052017"/>
    </source>
</evidence>
<keyword evidence="13" id="KW-1185">Reference proteome</keyword>
<feature type="binding site" evidence="10">
    <location>
        <position position="68"/>
    </location>
    <ligand>
        <name>Mg(2+)</name>
        <dbReference type="ChEBI" id="CHEBI:18420"/>
    </ligand>
</feature>
<evidence type="ECO:0000256" key="6">
    <source>
        <dbReference type="ARBA" id="ARBA00022842"/>
    </source>
</evidence>
<comment type="catalytic activity">
    <reaction evidence="10">
        <text>ITP + H2O = IMP + diphosphate + H(+)</text>
        <dbReference type="Rhea" id="RHEA:29399"/>
        <dbReference type="ChEBI" id="CHEBI:15377"/>
        <dbReference type="ChEBI" id="CHEBI:15378"/>
        <dbReference type="ChEBI" id="CHEBI:33019"/>
        <dbReference type="ChEBI" id="CHEBI:58053"/>
        <dbReference type="ChEBI" id="CHEBI:61402"/>
        <dbReference type="EC" id="3.6.1.66"/>
    </reaction>
</comment>
<evidence type="ECO:0000256" key="7">
    <source>
        <dbReference type="ARBA" id="ARBA00023080"/>
    </source>
</evidence>
<dbReference type="SUPFAM" id="SSF52972">
    <property type="entry name" value="ITPase-like"/>
    <property type="match status" value="1"/>
</dbReference>
<evidence type="ECO:0000256" key="1">
    <source>
        <dbReference type="ARBA" id="ARBA00008023"/>
    </source>
</evidence>
<feature type="binding site" evidence="10">
    <location>
        <position position="178"/>
    </location>
    <ligand>
        <name>substrate</name>
    </ligand>
</feature>
<keyword evidence="3 10" id="KW-0479">Metal-binding</keyword>
<dbReference type="OrthoDB" id="9807456at2"/>
<dbReference type="RefSeq" id="WP_053946036.1">
    <property type="nucleotide sequence ID" value="NZ_CP012622.1"/>
</dbReference>
<dbReference type="PANTHER" id="PTHR11067:SF9">
    <property type="entry name" value="INOSINE TRIPHOSPHATE PYROPHOSPHATASE"/>
    <property type="match status" value="1"/>
</dbReference>
<dbReference type="GO" id="GO:0017111">
    <property type="term" value="F:ribonucleoside triphosphate phosphatase activity"/>
    <property type="evidence" value="ECO:0007669"/>
    <property type="project" value="InterPro"/>
</dbReference>
<dbReference type="STRING" id="362837.SCANT_v1c03640"/>
<evidence type="ECO:0000313" key="13">
    <source>
        <dbReference type="Proteomes" id="UP000063919"/>
    </source>
</evidence>
<dbReference type="InterPro" id="IPR029001">
    <property type="entry name" value="ITPase-like_fam"/>
</dbReference>
<feature type="binding site" evidence="10">
    <location>
        <begin position="8"/>
        <end position="13"/>
    </location>
    <ligand>
        <name>substrate</name>
    </ligand>
</feature>
<evidence type="ECO:0000256" key="3">
    <source>
        <dbReference type="ARBA" id="ARBA00022723"/>
    </source>
</evidence>
<organism evidence="12 13">
    <name type="scientific">Spiroplasma cantharicola</name>
    <dbReference type="NCBI Taxonomy" id="362837"/>
    <lineage>
        <taxon>Bacteria</taxon>
        <taxon>Bacillati</taxon>
        <taxon>Mycoplasmatota</taxon>
        <taxon>Mollicutes</taxon>
        <taxon>Entomoplasmatales</taxon>
        <taxon>Spiroplasmataceae</taxon>
        <taxon>Spiroplasma</taxon>
    </lineage>
</organism>
<dbReference type="GO" id="GO:0005829">
    <property type="term" value="C:cytosol"/>
    <property type="evidence" value="ECO:0007669"/>
    <property type="project" value="TreeGrafter"/>
</dbReference>
<dbReference type="KEGG" id="scj:SCANT_v1c03640"/>
<dbReference type="Proteomes" id="UP000063919">
    <property type="component" value="Chromosome"/>
</dbReference>
<dbReference type="CDD" id="cd00515">
    <property type="entry name" value="HAM1"/>
    <property type="match status" value="1"/>
</dbReference>
<comment type="subunit">
    <text evidence="2 10">Homodimer.</text>
</comment>
<dbReference type="GO" id="GO:0036222">
    <property type="term" value="F:XTP diphosphatase activity"/>
    <property type="evidence" value="ECO:0007669"/>
    <property type="project" value="UniProtKB-UniRule"/>
</dbReference>
<comment type="catalytic activity">
    <reaction evidence="9 10">
        <text>XTP + H2O = XMP + diphosphate + H(+)</text>
        <dbReference type="Rhea" id="RHEA:28610"/>
        <dbReference type="ChEBI" id="CHEBI:15377"/>
        <dbReference type="ChEBI" id="CHEBI:15378"/>
        <dbReference type="ChEBI" id="CHEBI:33019"/>
        <dbReference type="ChEBI" id="CHEBI:57464"/>
        <dbReference type="ChEBI" id="CHEBI:61314"/>
        <dbReference type="EC" id="3.6.1.66"/>
    </reaction>
</comment>
<accession>A0A0M3SJ81</accession>
<evidence type="ECO:0000256" key="5">
    <source>
        <dbReference type="ARBA" id="ARBA00022801"/>
    </source>
</evidence>
<reference evidence="12 13" key="1">
    <citation type="journal article" date="2015" name="Genome Announc.">
        <title>Complete Genome Sequence of Spiroplasma cantharicola CC-1T (DSM 21588), a Bacterium Isolated from Soldier Beetle (Cantharis carolinus).</title>
        <authorList>
            <person name="Lo W.S."/>
            <person name="Liu P.Y."/>
            <person name="Kuo C.H."/>
        </authorList>
    </citation>
    <scope>NUCLEOTIDE SEQUENCE [LARGE SCALE GENOMIC DNA]</scope>
    <source>
        <strain evidence="12 13">CC-1</strain>
    </source>
</reference>
<proteinExistence type="inferred from homology"/>
<keyword evidence="5 10" id="KW-0378">Hydrolase</keyword>
<evidence type="ECO:0000256" key="10">
    <source>
        <dbReference type="HAMAP-Rule" id="MF_01405"/>
    </source>
</evidence>
<feature type="binding site" evidence="10">
    <location>
        <begin position="155"/>
        <end position="158"/>
    </location>
    <ligand>
        <name>substrate</name>
    </ligand>
</feature>
<dbReference type="InterPro" id="IPR002637">
    <property type="entry name" value="RdgB/HAM1"/>
</dbReference>
<comment type="similarity">
    <text evidence="1 10 11">Belongs to the HAM1 NTPase family.</text>
</comment>
<evidence type="ECO:0000256" key="11">
    <source>
        <dbReference type="RuleBase" id="RU003781"/>
    </source>
</evidence>
<dbReference type="GO" id="GO:0000166">
    <property type="term" value="F:nucleotide binding"/>
    <property type="evidence" value="ECO:0007669"/>
    <property type="project" value="UniProtKB-KW"/>
</dbReference>
<dbReference type="GO" id="GO:0009117">
    <property type="term" value="P:nucleotide metabolic process"/>
    <property type="evidence" value="ECO:0007669"/>
    <property type="project" value="UniProtKB-KW"/>
</dbReference>
<comment type="caution">
    <text evidence="10">Lacks conserved residue(s) required for the propagation of feature annotation.</text>
</comment>